<dbReference type="EMBL" id="MW965453">
    <property type="protein sequence ID" value="QVE65567.1"/>
    <property type="molecule type" value="Genomic_DNA"/>
</dbReference>
<keyword evidence="1" id="KW-0472">Membrane</keyword>
<dbReference type="Proteomes" id="UP000694260">
    <property type="component" value="Segment"/>
</dbReference>
<organism evidence="2 3">
    <name type="scientific">Ralstonia phage vB_RsoP_BMB50</name>
    <dbReference type="NCBI Taxonomy" id="2834269"/>
    <lineage>
        <taxon>Viruses</taxon>
        <taxon>Duplodnaviria</taxon>
        <taxon>Heunggongvirae</taxon>
        <taxon>Uroviricota</taxon>
        <taxon>Caudoviricetes</taxon>
        <taxon>Autographivirales</taxon>
        <taxon>Autonotataviridae</taxon>
        <taxon>Okabevirinae</taxon>
        <taxon>Hongshanvirus</taxon>
        <taxon>Hongshanvirus BMB50</taxon>
    </lineage>
</organism>
<keyword evidence="1" id="KW-1133">Transmembrane helix</keyword>
<accession>A0A8E5NVH9</accession>
<evidence type="ECO:0000256" key="1">
    <source>
        <dbReference type="SAM" id="Phobius"/>
    </source>
</evidence>
<protein>
    <submittedName>
        <fullName evidence="2">Holin superfamily II protein</fullName>
    </submittedName>
</protein>
<sequence>MVNRELVAEVASEAAKAAPPLTHAGMHFWGYPIADWVSVIVAVYTVVQLYFLLRKNFKEK</sequence>
<evidence type="ECO:0000313" key="3">
    <source>
        <dbReference type="Proteomes" id="UP000694260"/>
    </source>
</evidence>
<keyword evidence="3" id="KW-1185">Reference proteome</keyword>
<feature type="transmembrane region" description="Helical" evidence="1">
    <location>
        <begin position="33"/>
        <end position="53"/>
    </location>
</feature>
<reference evidence="2" key="1">
    <citation type="submission" date="2021-04" db="EMBL/GenBank/DDBJ databases">
        <title>Genomic characterization of the novel lytic bacteriophage vB_RsoP_BMB50 infecting Ralstonia solanacearum.</title>
        <authorList>
            <person name="Wang K."/>
            <person name="Liu Q."/>
            <person name="Dong Z."/>
            <person name="Sun M."/>
            <person name="Peng D."/>
        </authorList>
    </citation>
    <scope>NUCLEOTIDE SEQUENCE</scope>
</reference>
<keyword evidence="1" id="KW-0812">Transmembrane</keyword>
<evidence type="ECO:0000313" key="2">
    <source>
        <dbReference type="EMBL" id="QVE65567.1"/>
    </source>
</evidence>
<name>A0A8E5NVH9_9CAUD</name>
<proteinExistence type="predicted"/>